<gene>
    <name evidence="9" type="primary">lacF_5</name>
    <name evidence="9" type="ORF">WG78_17635</name>
</gene>
<evidence type="ECO:0000256" key="7">
    <source>
        <dbReference type="RuleBase" id="RU363032"/>
    </source>
</evidence>
<comment type="subcellular location">
    <subcellularLocation>
        <location evidence="1 7">Cell membrane</location>
        <topology evidence="1 7">Multi-pass membrane protein</topology>
    </subcellularLocation>
</comment>
<feature type="transmembrane region" description="Helical" evidence="7">
    <location>
        <begin position="80"/>
        <end position="102"/>
    </location>
</feature>
<keyword evidence="2 7" id="KW-0813">Transport</keyword>
<dbReference type="RefSeq" id="WP_053939124.1">
    <property type="nucleotide sequence ID" value="NZ_LAQT01000029.1"/>
</dbReference>
<dbReference type="OrthoDB" id="8585214at2"/>
<dbReference type="SUPFAM" id="SSF161098">
    <property type="entry name" value="MetI-like"/>
    <property type="match status" value="1"/>
</dbReference>
<keyword evidence="4 7" id="KW-0812">Transmembrane</keyword>
<feature type="transmembrane region" description="Helical" evidence="7">
    <location>
        <begin position="269"/>
        <end position="291"/>
    </location>
</feature>
<dbReference type="InterPro" id="IPR035906">
    <property type="entry name" value="MetI-like_sf"/>
</dbReference>
<dbReference type="PROSITE" id="PS50928">
    <property type="entry name" value="ABC_TM1"/>
    <property type="match status" value="1"/>
</dbReference>
<keyword evidence="6 7" id="KW-0472">Membrane</keyword>
<dbReference type="Pfam" id="PF00528">
    <property type="entry name" value="BPD_transp_1"/>
    <property type="match status" value="1"/>
</dbReference>
<evidence type="ECO:0000313" key="10">
    <source>
        <dbReference type="Proteomes" id="UP000037939"/>
    </source>
</evidence>
<dbReference type="CDD" id="cd06261">
    <property type="entry name" value="TM_PBP2"/>
    <property type="match status" value="1"/>
</dbReference>
<evidence type="ECO:0000313" key="9">
    <source>
        <dbReference type="EMBL" id="KPC50453.1"/>
    </source>
</evidence>
<accession>A0A0N0XIU9</accession>
<dbReference type="Gene3D" id="1.10.3720.10">
    <property type="entry name" value="MetI-like"/>
    <property type="match status" value="1"/>
</dbReference>
<dbReference type="PANTHER" id="PTHR43005">
    <property type="entry name" value="BLR7065 PROTEIN"/>
    <property type="match status" value="1"/>
</dbReference>
<protein>
    <submittedName>
        <fullName evidence="9">Lactose transport system permease protein LacF</fullName>
    </submittedName>
</protein>
<evidence type="ECO:0000256" key="4">
    <source>
        <dbReference type="ARBA" id="ARBA00022692"/>
    </source>
</evidence>
<feature type="transmembrane region" description="Helical" evidence="7">
    <location>
        <begin position="12"/>
        <end position="36"/>
    </location>
</feature>
<dbReference type="EMBL" id="LAQT01000029">
    <property type="protein sequence ID" value="KPC50453.1"/>
    <property type="molecule type" value="Genomic_DNA"/>
</dbReference>
<feature type="transmembrane region" description="Helical" evidence="7">
    <location>
        <begin position="163"/>
        <end position="189"/>
    </location>
</feature>
<dbReference type="GO" id="GO:0005886">
    <property type="term" value="C:plasma membrane"/>
    <property type="evidence" value="ECO:0007669"/>
    <property type="project" value="UniProtKB-SubCell"/>
</dbReference>
<organism evidence="9 10">
    <name type="scientific">Amantichitinum ursilacus</name>
    <dbReference type="NCBI Taxonomy" id="857265"/>
    <lineage>
        <taxon>Bacteria</taxon>
        <taxon>Pseudomonadati</taxon>
        <taxon>Pseudomonadota</taxon>
        <taxon>Betaproteobacteria</taxon>
        <taxon>Neisseriales</taxon>
        <taxon>Chitinibacteraceae</taxon>
        <taxon>Amantichitinum</taxon>
    </lineage>
</organism>
<evidence type="ECO:0000259" key="8">
    <source>
        <dbReference type="PROSITE" id="PS50928"/>
    </source>
</evidence>
<evidence type="ECO:0000256" key="2">
    <source>
        <dbReference type="ARBA" id="ARBA00022448"/>
    </source>
</evidence>
<dbReference type="GO" id="GO:0055085">
    <property type="term" value="P:transmembrane transport"/>
    <property type="evidence" value="ECO:0007669"/>
    <property type="project" value="InterPro"/>
</dbReference>
<feature type="domain" description="ABC transmembrane type-1" evidence="8">
    <location>
        <begin position="76"/>
        <end position="290"/>
    </location>
</feature>
<dbReference type="AlphaFoldDB" id="A0A0N0XIU9"/>
<comment type="caution">
    <text evidence="9">The sequence shown here is derived from an EMBL/GenBank/DDBJ whole genome shotgun (WGS) entry which is preliminary data.</text>
</comment>
<evidence type="ECO:0000256" key="6">
    <source>
        <dbReference type="ARBA" id="ARBA00023136"/>
    </source>
</evidence>
<dbReference type="InterPro" id="IPR000515">
    <property type="entry name" value="MetI-like"/>
</dbReference>
<keyword evidence="10" id="KW-1185">Reference proteome</keyword>
<dbReference type="PATRIC" id="fig|857265.3.peg.3614"/>
<evidence type="ECO:0000256" key="3">
    <source>
        <dbReference type="ARBA" id="ARBA00022475"/>
    </source>
</evidence>
<evidence type="ECO:0000256" key="1">
    <source>
        <dbReference type="ARBA" id="ARBA00004651"/>
    </source>
</evidence>
<keyword evidence="3" id="KW-1003">Cell membrane</keyword>
<feature type="transmembrane region" description="Helical" evidence="7">
    <location>
        <begin position="114"/>
        <end position="133"/>
    </location>
</feature>
<feature type="transmembrane region" description="Helical" evidence="7">
    <location>
        <begin position="210"/>
        <end position="232"/>
    </location>
</feature>
<dbReference type="PANTHER" id="PTHR43005:SF1">
    <property type="entry name" value="SPERMIDINE_PUTRESCINE TRANSPORT SYSTEM PERMEASE PROTEIN"/>
    <property type="match status" value="1"/>
</dbReference>
<dbReference type="Proteomes" id="UP000037939">
    <property type="component" value="Unassembled WGS sequence"/>
</dbReference>
<evidence type="ECO:0000256" key="5">
    <source>
        <dbReference type="ARBA" id="ARBA00022989"/>
    </source>
</evidence>
<reference evidence="9 10" key="1">
    <citation type="submission" date="2015-07" db="EMBL/GenBank/DDBJ databases">
        <title>Draft genome sequence of the Amantichitinum ursilacus IGB-41, a new chitin-degrading bacterium.</title>
        <authorList>
            <person name="Kirstahler P."/>
            <person name="Guenther M."/>
            <person name="Grumaz C."/>
            <person name="Rupp S."/>
            <person name="Zibek S."/>
            <person name="Sohn K."/>
        </authorList>
    </citation>
    <scope>NUCLEOTIDE SEQUENCE [LARGE SCALE GENOMIC DNA]</scope>
    <source>
        <strain evidence="9 10">IGB-41</strain>
    </source>
</reference>
<sequence>MNKLLSRFPRENGFEITLAGFALLYLLLFAGLPLLYNIVLSFQQVDLMEPATLLRPFAGLANYRDVFSRPEAGQVLSNTLQFVGLSLLFQVVIGFLLAMLFLQDFPLATFMRGLFLAGWIMPGLVVGVIWKLLFAGDYGVLNHVLTQMGILHSKIFWLSDPQWSLYAVIIANVWLGVPFNMLLLSVGLAAIPADLYEAAELDGANAWQRFWGITLPMMKSTLGAVVSLGAIMTMQQFDLLAALTQGGPANSSQVAQYWSWQLSLQTFEVSAGSAVATLMMVLVLIVAVIYVRSTRNERMV</sequence>
<keyword evidence="5 7" id="KW-1133">Transmembrane helix</keyword>
<proteinExistence type="inferred from homology"/>
<name>A0A0N0XIU9_9NEIS</name>
<comment type="similarity">
    <text evidence="7">Belongs to the binding-protein-dependent transport system permease family.</text>
</comment>
<dbReference type="STRING" id="857265.WG78_17635"/>